<dbReference type="InterPro" id="IPR021270">
    <property type="entry name" value="DUF2849"/>
</dbReference>
<reference evidence="1 2" key="1">
    <citation type="journal article" date="2016" name="Microb. Cell Fact.">
        <title>Dissection of exopolysaccharide biosynthesis in Kozakia baliensis.</title>
        <authorList>
            <person name="Brandt J.U."/>
            <person name="Jakob F."/>
            <person name="Behr J."/>
            <person name="Geissler A.J."/>
            <person name="Vogel R.F."/>
        </authorList>
    </citation>
    <scope>NUCLEOTIDE SEQUENCE [LARGE SCALE GENOMIC DNA]</scope>
    <source>
        <strain evidence="1 2">DSM 14400</strain>
    </source>
</reference>
<gene>
    <name evidence="1" type="ORF">A0U89_05880</name>
</gene>
<dbReference type="Proteomes" id="UP000179145">
    <property type="component" value="Chromosome"/>
</dbReference>
<sequence>MKRPTRIDAEEKLVLTANCLLDGHIVWLDQEGRWCSSIAHAAMFEPDTIDAALEKAKAHAQLDEVVGIYDVVVRPGPPLRPVSVRENIRAFGPTVHPQFSKEIER</sequence>
<protein>
    <submittedName>
        <fullName evidence="1">Uncharacterized protein</fullName>
    </submittedName>
</protein>
<evidence type="ECO:0000313" key="2">
    <source>
        <dbReference type="Proteomes" id="UP000179145"/>
    </source>
</evidence>
<proteinExistence type="predicted"/>
<dbReference type="STRING" id="153496.A0U89_05880"/>
<dbReference type="OrthoDB" id="9815695at2"/>
<name>A0A1D8USU8_9PROT</name>
<accession>A0A1D8USU8</accession>
<dbReference type="EMBL" id="CP014674">
    <property type="protein sequence ID" value="AOX16735.1"/>
    <property type="molecule type" value="Genomic_DNA"/>
</dbReference>
<dbReference type="eggNOG" id="ENOG50339T3">
    <property type="taxonomic scope" value="Bacteria"/>
</dbReference>
<organism evidence="1 2">
    <name type="scientific">Kozakia baliensis</name>
    <dbReference type="NCBI Taxonomy" id="153496"/>
    <lineage>
        <taxon>Bacteria</taxon>
        <taxon>Pseudomonadati</taxon>
        <taxon>Pseudomonadota</taxon>
        <taxon>Alphaproteobacteria</taxon>
        <taxon>Acetobacterales</taxon>
        <taxon>Acetobacteraceae</taxon>
        <taxon>Kozakia</taxon>
    </lineage>
</organism>
<dbReference type="Pfam" id="PF11011">
    <property type="entry name" value="DUF2849"/>
    <property type="match status" value="1"/>
</dbReference>
<dbReference type="AlphaFoldDB" id="A0A1D8USU8"/>
<evidence type="ECO:0000313" key="1">
    <source>
        <dbReference type="EMBL" id="AOX16735.1"/>
    </source>
</evidence>
<dbReference type="KEGG" id="kba:A0U89_05880"/>
<keyword evidence="2" id="KW-1185">Reference proteome</keyword>
<dbReference type="RefSeq" id="WP_070402458.1">
    <property type="nucleotide sequence ID" value="NZ_BJVW01000008.1"/>
</dbReference>